<dbReference type="Proteomes" id="UP001629462">
    <property type="component" value="Unassembled WGS sequence"/>
</dbReference>
<dbReference type="EMBL" id="JAQQDB010000020">
    <property type="protein sequence ID" value="MFM0520022.1"/>
    <property type="molecule type" value="Genomic_DNA"/>
</dbReference>
<keyword evidence="1" id="KW-0472">Membrane</keyword>
<organism evidence="2 3">
    <name type="scientific">Caballeronia jiangsuensis</name>
    <dbReference type="NCBI Taxonomy" id="1458357"/>
    <lineage>
        <taxon>Bacteria</taxon>
        <taxon>Pseudomonadati</taxon>
        <taxon>Pseudomonadota</taxon>
        <taxon>Betaproteobacteria</taxon>
        <taxon>Burkholderiales</taxon>
        <taxon>Burkholderiaceae</taxon>
        <taxon>Caballeronia</taxon>
    </lineage>
</organism>
<accession>A0ABW9CPU2</accession>
<dbReference type="RefSeq" id="WP_250485111.1">
    <property type="nucleotide sequence ID" value="NZ_JAQQDB010000020.1"/>
</dbReference>
<feature type="transmembrane region" description="Helical" evidence="1">
    <location>
        <begin position="134"/>
        <end position="158"/>
    </location>
</feature>
<evidence type="ECO:0000256" key="1">
    <source>
        <dbReference type="SAM" id="Phobius"/>
    </source>
</evidence>
<sequence length="178" mass="19404">MLSSMALVLVYVAHLTHAVVLNFLFGIAAAMIEARRPRIARVLTGTAATSIALVALCATAFPLAEDYGVAQSLLIFPLFMCVCYGNSIFGLLSRPSAQVLGLVSYGVYLNHGVLLYAGLQFANRWFPIAQMNTFMYGATMLSIGVSITLLSMLTYRFVESPFMTRHRRAPSVSRVAEV</sequence>
<proteinExistence type="predicted"/>
<keyword evidence="1" id="KW-1133">Transmembrane helix</keyword>
<comment type="caution">
    <text evidence="2">The sequence shown here is derived from an EMBL/GenBank/DDBJ whole genome shotgun (WGS) entry which is preliminary data.</text>
</comment>
<name>A0ABW9CPU2_9BURK</name>
<evidence type="ECO:0008006" key="4">
    <source>
        <dbReference type="Google" id="ProtNLM"/>
    </source>
</evidence>
<evidence type="ECO:0000313" key="3">
    <source>
        <dbReference type="Proteomes" id="UP001629462"/>
    </source>
</evidence>
<keyword evidence="1" id="KW-0812">Transmembrane</keyword>
<feature type="transmembrane region" description="Helical" evidence="1">
    <location>
        <begin position="99"/>
        <end position="122"/>
    </location>
</feature>
<gene>
    <name evidence="2" type="ORF">PQR08_21550</name>
</gene>
<feature type="transmembrane region" description="Helical" evidence="1">
    <location>
        <begin position="69"/>
        <end position="92"/>
    </location>
</feature>
<reference evidence="2 3" key="1">
    <citation type="journal article" date="2024" name="Chem. Sci.">
        <title>Discovery of megapolipeptins by genome mining of a Burkholderiales bacteria collection.</title>
        <authorList>
            <person name="Paulo B.S."/>
            <person name="Recchia M.J.J."/>
            <person name="Lee S."/>
            <person name="Fergusson C.H."/>
            <person name="Romanowski S.B."/>
            <person name="Hernandez A."/>
            <person name="Krull N."/>
            <person name="Liu D.Y."/>
            <person name="Cavanagh H."/>
            <person name="Bos A."/>
            <person name="Gray C.A."/>
            <person name="Murphy B.T."/>
            <person name="Linington R.G."/>
            <person name="Eustaquio A.S."/>
        </authorList>
    </citation>
    <scope>NUCLEOTIDE SEQUENCE [LARGE SCALE GENOMIC DNA]</scope>
    <source>
        <strain evidence="2 3">RL17-374-BIF-D</strain>
    </source>
</reference>
<protein>
    <recommendedName>
        <fullName evidence="4">Acyltransferase</fullName>
    </recommendedName>
</protein>
<keyword evidence="3" id="KW-1185">Reference proteome</keyword>
<evidence type="ECO:0000313" key="2">
    <source>
        <dbReference type="EMBL" id="MFM0520022.1"/>
    </source>
</evidence>
<feature type="transmembrane region" description="Helical" evidence="1">
    <location>
        <begin position="6"/>
        <end position="30"/>
    </location>
</feature>
<feature type="transmembrane region" description="Helical" evidence="1">
    <location>
        <begin position="42"/>
        <end position="63"/>
    </location>
</feature>